<dbReference type="InterPro" id="IPR002686">
    <property type="entry name" value="Transposase_17"/>
</dbReference>
<reference evidence="2 3" key="1">
    <citation type="submission" date="2021-02" db="EMBL/GenBank/DDBJ databases">
        <title>Bacillus sp. RD4P76, an endophyte from a halophyte.</title>
        <authorList>
            <person name="Sun J.-Q."/>
        </authorList>
    </citation>
    <scope>NUCLEOTIDE SEQUENCE [LARGE SCALE GENOMIC DNA]</scope>
    <source>
        <strain evidence="2 3">RD4P76</strain>
    </source>
</reference>
<dbReference type="Pfam" id="PF01797">
    <property type="entry name" value="Y1_Tnp"/>
    <property type="match status" value="1"/>
</dbReference>
<dbReference type="RefSeq" id="WP_204202114.1">
    <property type="nucleotide sequence ID" value="NZ_JAFELM010000016.1"/>
</dbReference>
<accession>A0ABS2DE44</accession>
<dbReference type="SMART" id="SM01321">
    <property type="entry name" value="Y1_Tnp"/>
    <property type="match status" value="1"/>
</dbReference>
<organism evidence="2 3">
    <name type="scientific">Bacillus suaedaesalsae</name>
    <dbReference type="NCBI Taxonomy" id="2810349"/>
    <lineage>
        <taxon>Bacteria</taxon>
        <taxon>Bacillati</taxon>
        <taxon>Bacillota</taxon>
        <taxon>Bacilli</taxon>
        <taxon>Bacillales</taxon>
        <taxon>Bacillaceae</taxon>
        <taxon>Bacillus</taxon>
    </lineage>
</organism>
<evidence type="ECO:0000259" key="1">
    <source>
        <dbReference type="SMART" id="SM01321"/>
    </source>
</evidence>
<dbReference type="Gene3D" id="3.30.70.1290">
    <property type="entry name" value="Transposase IS200-like"/>
    <property type="match status" value="1"/>
</dbReference>
<dbReference type="PANTHER" id="PTHR34322:SF2">
    <property type="entry name" value="TRANSPOSASE IS200-LIKE DOMAIN-CONTAINING PROTEIN"/>
    <property type="match status" value="1"/>
</dbReference>
<sequence length="185" mass="22179">MSRKNRIWYPGAIYHVTSRGNRRATIFCDDHDYTKYLSLLSETQQTYPFQLHAFCLMPNHLHLLLETNDTHIRDIMWSIQTPYARYINKKYDLVGHVFQGRYGSEMINSQKYFIDASRYIHLNPYKASLVDDPADYPWSSYMYYRHVNSVIPPSFLNTTKTLSLFSEHNNYYLYVEHEPEQTRQQ</sequence>
<dbReference type="EMBL" id="JAFELM010000016">
    <property type="protein sequence ID" value="MBM6616727.1"/>
    <property type="molecule type" value="Genomic_DNA"/>
</dbReference>
<evidence type="ECO:0000313" key="3">
    <source>
        <dbReference type="Proteomes" id="UP001518925"/>
    </source>
</evidence>
<gene>
    <name evidence="2" type="ORF">JR050_03410</name>
</gene>
<protein>
    <submittedName>
        <fullName evidence="2">Transposase</fullName>
    </submittedName>
</protein>
<dbReference type="SUPFAM" id="SSF143422">
    <property type="entry name" value="Transposase IS200-like"/>
    <property type="match status" value="1"/>
</dbReference>
<name>A0ABS2DE44_9BACI</name>
<dbReference type="Proteomes" id="UP001518925">
    <property type="component" value="Unassembled WGS sequence"/>
</dbReference>
<dbReference type="NCBIfam" id="NF047646">
    <property type="entry name" value="REP_Tyr_transpos"/>
    <property type="match status" value="1"/>
</dbReference>
<dbReference type="InterPro" id="IPR036515">
    <property type="entry name" value="Transposase_17_sf"/>
</dbReference>
<proteinExistence type="predicted"/>
<keyword evidence="3" id="KW-1185">Reference proteome</keyword>
<dbReference type="PANTHER" id="PTHR34322">
    <property type="entry name" value="TRANSPOSASE, Y1_TNP DOMAIN-CONTAINING"/>
    <property type="match status" value="1"/>
</dbReference>
<comment type="caution">
    <text evidence="2">The sequence shown here is derived from an EMBL/GenBank/DDBJ whole genome shotgun (WGS) entry which is preliminary data.</text>
</comment>
<evidence type="ECO:0000313" key="2">
    <source>
        <dbReference type="EMBL" id="MBM6616727.1"/>
    </source>
</evidence>
<feature type="domain" description="Transposase IS200-like" evidence="1">
    <location>
        <begin position="9"/>
        <end position="123"/>
    </location>
</feature>